<organism evidence="1 2">
    <name type="scientific">Lutibacter holmesii</name>
    <dbReference type="NCBI Taxonomy" id="1137985"/>
    <lineage>
        <taxon>Bacteria</taxon>
        <taxon>Pseudomonadati</taxon>
        <taxon>Bacteroidota</taxon>
        <taxon>Flavobacteriia</taxon>
        <taxon>Flavobacteriales</taxon>
        <taxon>Flavobacteriaceae</taxon>
        <taxon>Lutibacter</taxon>
    </lineage>
</organism>
<dbReference type="EMBL" id="JBHTMV010000013">
    <property type="protein sequence ID" value="MFD1294977.1"/>
    <property type="molecule type" value="Genomic_DNA"/>
</dbReference>
<comment type="caution">
    <text evidence="1">The sequence shown here is derived from an EMBL/GenBank/DDBJ whole genome shotgun (WGS) entry which is preliminary data.</text>
</comment>
<evidence type="ECO:0000313" key="2">
    <source>
        <dbReference type="Proteomes" id="UP001597241"/>
    </source>
</evidence>
<name>A0ABW3WSW4_9FLAO</name>
<reference evidence="2" key="1">
    <citation type="journal article" date="2019" name="Int. J. Syst. Evol. Microbiol.">
        <title>The Global Catalogue of Microorganisms (GCM) 10K type strain sequencing project: providing services to taxonomists for standard genome sequencing and annotation.</title>
        <authorList>
            <consortium name="The Broad Institute Genomics Platform"/>
            <consortium name="The Broad Institute Genome Sequencing Center for Infectious Disease"/>
            <person name="Wu L."/>
            <person name="Ma J."/>
        </authorList>
    </citation>
    <scope>NUCLEOTIDE SEQUENCE [LARGE SCALE GENOMIC DNA]</scope>
    <source>
        <strain evidence="2">CCUG 62221</strain>
    </source>
</reference>
<keyword evidence="2" id="KW-1185">Reference proteome</keyword>
<dbReference type="RefSeq" id="WP_386810430.1">
    <property type="nucleotide sequence ID" value="NZ_JBHTMV010000013.1"/>
</dbReference>
<protein>
    <submittedName>
        <fullName evidence="1">Uncharacterized protein</fullName>
    </submittedName>
</protein>
<accession>A0ABW3WSW4</accession>
<gene>
    <name evidence="1" type="ORF">ACFQ5N_14125</name>
</gene>
<proteinExistence type="predicted"/>
<sequence length="212" mass="24977">MTKHKSFIIVIYLIISFFNSKTYSQIEHSNNELWLALKNSAHNIGFCVYNVQQEPCIEHLHIKNELEKISETPDTDINYFLLNPKWAKDRLTELSKNNNSKLENYIILFDIDQNSFKKLNDSTKTSNSYKMFSIFNLNNEFEFKTHRETVTHVTFFILSNTTSSILSNTMWREFMSNRLGRLDSKIEISLNGANAMSDYHKFKNSFINFVEK</sequence>
<dbReference type="Proteomes" id="UP001597241">
    <property type="component" value="Unassembled WGS sequence"/>
</dbReference>
<evidence type="ECO:0000313" key="1">
    <source>
        <dbReference type="EMBL" id="MFD1294977.1"/>
    </source>
</evidence>